<dbReference type="Proteomes" id="UP000663865">
    <property type="component" value="Unassembled WGS sequence"/>
</dbReference>
<organism evidence="3 5">
    <name type="scientific">Rotaria socialis</name>
    <dbReference type="NCBI Taxonomy" id="392032"/>
    <lineage>
        <taxon>Eukaryota</taxon>
        <taxon>Metazoa</taxon>
        <taxon>Spiralia</taxon>
        <taxon>Gnathifera</taxon>
        <taxon>Rotifera</taxon>
        <taxon>Eurotatoria</taxon>
        <taxon>Bdelloidea</taxon>
        <taxon>Philodinida</taxon>
        <taxon>Philodinidae</taxon>
        <taxon>Rotaria</taxon>
    </lineage>
</organism>
<evidence type="ECO:0000313" key="1">
    <source>
        <dbReference type="EMBL" id="CAF3494413.1"/>
    </source>
</evidence>
<dbReference type="Proteomes" id="UP000663848">
    <property type="component" value="Unassembled WGS sequence"/>
</dbReference>
<dbReference type="AlphaFoldDB" id="A0A821I0U6"/>
<evidence type="ECO:0000313" key="2">
    <source>
        <dbReference type="EMBL" id="CAF3608485.1"/>
    </source>
</evidence>
<dbReference type="EMBL" id="CAJNYV010002704">
    <property type="protein sequence ID" value="CAF3494413.1"/>
    <property type="molecule type" value="Genomic_DNA"/>
</dbReference>
<sequence length="133" mass="15151">DVELNKFQVINVDYDDVDDFEDSTATRLSCFAHSLQLCVRDGLKNASYTSRVLGKCQSLAKSSHKSSKIADLLEEIDKHINKMNITRWNSEYLLIKSILSIEKDDLESIAKLMENPVKFSTNDLIILQEIVDI</sequence>
<dbReference type="EMBL" id="CAJNYD010004547">
    <property type="protein sequence ID" value="CAF3608485.1"/>
    <property type="molecule type" value="Genomic_DNA"/>
</dbReference>
<dbReference type="Proteomes" id="UP000663833">
    <property type="component" value="Unassembled WGS sequence"/>
</dbReference>
<dbReference type="InterPro" id="IPR012337">
    <property type="entry name" value="RNaseH-like_sf"/>
</dbReference>
<dbReference type="EMBL" id="CAJOBS010003380">
    <property type="protein sequence ID" value="CAF4854576.1"/>
    <property type="molecule type" value="Genomic_DNA"/>
</dbReference>
<dbReference type="EMBL" id="CAJOBR010002669">
    <property type="protein sequence ID" value="CAF4696973.1"/>
    <property type="molecule type" value="Genomic_DNA"/>
</dbReference>
<feature type="non-terminal residue" evidence="3">
    <location>
        <position position="1"/>
    </location>
</feature>
<reference evidence="3" key="1">
    <citation type="submission" date="2021-02" db="EMBL/GenBank/DDBJ databases">
        <authorList>
            <person name="Nowell W R."/>
        </authorList>
    </citation>
    <scope>NUCLEOTIDE SEQUENCE</scope>
</reference>
<dbReference type="Proteomes" id="UP000663838">
    <property type="component" value="Unassembled WGS sequence"/>
</dbReference>
<proteinExistence type="predicted"/>
<protein>
    <submittedName>
        <fullName evidence="3">Uncharacterized protein</fullName>
    </submittedName>
</protein>
<evidence type="ECO:0000313" key="3">
    <source>
        <dbReference type="EMBL" id="CAF4696973.1"/>
    </source>
</evidence>
<name>A0A821I0U6_9BILA</name>
<evidence type="ECO:0000313" key="4">
    <source>
        <dbReference type="EMBL" id="CAF4854576.1"/>
    </source>
</evidence>
<evidence type="ECO:0000313" key="5">
    <source>
        <dbReference type="Proteomes" id="UP000663848"/>
    </source>
</evidence>
<dbReference type="SUPFAM" id="SSF53098">
    <property type="entry name" value="Ribonuclease H-like"/>
    <property type="match status" value="1"/>
</dbReference>
<gene>
    <name evidence="1" type="ORF">KIK155_LOCUS15368</name>
    <name evidence="2" type="ORF">LUA448_LOCUS30804</name>
    <name evidence="3" type="ORF">QYT958_LOCUS17543</name>
    <name evidence="4" type="ORF">TOA249_LOCUS27172</name>
</gene>
<comment type="caution">
    <text evidence="3">The sequence shown here is derived from an EMBL/GenBank/DDBJ whole genome shotgun (WGS) entry which is preliminary data.</text>
</comment>
<accession>A0A821I0U6</accession>